<proteinExistence type="inferred from homology"/>
<dbReference type="Pfam" id="PF02467">
    <property type="entry name" value="Whib"/>
    <property type="match status" value="1"/>
</dbReference>
<dbReference type="PROSITE" id="PS51674">
    <property type="entry name" value="4FE4S_WBL"/>
    <property type="match status" value="1"/>
</dbReference>
<dbReference type="GO" id="GO:0046872">
    <property type="term" value="F:metal ion binding"/>
    <property type="evidence" value="ECO:0007669"/>
    <property type="project" value="UniProtKB-KW"/>
</dbReference>
<geneLocation type="plasmid" evidence="14 15">
    <name>1</name>
</geneLocation>
<dbReference type="KEGG" id="mabb:MASS_1p0060"/>
<evidence type="ECO:0000313" key="15">
    <source>
        <dbReference type="Proteomes" id="UP000013961"/>
    </source>
</evidence>
<evidence type="ECO:0000256" key="7">
    <source>
        <dbReference type="ARBA" id="ARBA00023014"/>
    </source>
</evidence>
<evidence type="ECO:0000256" key="2">
    <source>
        <dbReference type="ARBA" id="ARBA00004496"/>
    </source>
</evidence>
<evidence type="ECO:0000256" key="11">
    <source>
        <dbReference type="ARBA" id="ARBA00023163"/>
    </source>
</evidence>
<evidence type="ECO:0000256" key="3">
    <source>
        <dbReference type="ARBA" id="ARBA00006597"/>
    </source>
</evidence>
<keyword evidence="9" id="KW-0238">DNA-binding</keyword>
<dbReference type="GO" id="GO:0045892">
    <property type="term" value="P:negative regulation of DNA-templated transcription"/>
    <property type="evidence" value="ECO:0007669"/>
    <property type="project" value="TreeGrafter"/>
</dbReference>
<dbReference type="GO" id="GO:0005737">
    <property type="term" value="C:cytoplasm"/>
    <property type="evidence" value="ECO:0007669"/>
    <property type="project" value="UniProtKB-SubCell"/>
</dbReference>
<evidence type="ECO:0000256" key="6">
    <source>
        <dbReference type="ARBA" id="ARBA00023004"/>
    </source>
</evidence>
<comment type="subcellular location">
    <subcellularLocation>
        <location evidence="2">Cytoplasm</location>
    </subcellularLocation>
</comment>
<dbReference type="PANTHER" id="PTHR38839:SF6">
    <property type="entry name" value="TRANSCRIPTIONAL REGULATOR WHIB1"/>
    <property type="match status" value="1"/>
</dbReference>
<evidence type="ECO:0000256" key="10">
    <source>
        <dbReference type="ARBA" id="ARBA00023157"/>
    </source>
</evidence>
<comment type="similarity">
    <text evidence="3">Belongs to the WhiB family.</text>
</comment>
<dbReference type="GO" id="GO:0047134">
    <property type="term" value="F:protein-disulfide reductase [NAD(P)H] activity"/>
    <property type="evidence" value="ECO:0007669"/>
    <property type="project" value="TreeGrafter"/>
</dbReference>
<keyword evidence="10" id="KW-1015">Disulfide bond</keyword>
<evidence type="ECO:0000256" key="1">
    <source>
        <dbReference type="ARBA" id="ARBA00001966"/>
    </source>
</evidence>
<keyword evidence="5" id="KW-0479">Metal-binding</keyword>
<evidence type="ECO:0000256" key="9">
    <source>
        <dbReference type="ARBA" id="ARBA00023125"/>
    </source>
</evidence>
<evidence type="ECO:0000256" key="4">
    <source>
        <dbReference type="ARBA" id="ARBA00022485"/>
    </source>
</evidence>
<dbReference type="InterPro" id="IPR034768">
    <property type="entry name" value="4FE4S_WBL"/>
</dbReference>
<dbReference type="InterPro" id="IPR003482">
    <property type="entry name" value="Whib"/>
</dbReference>
<sequence length="149" mass="16600">MGADTTTPKPSDEDTTRTETSPPRSSPNEHGLCRHDDPEAWFAKHKVHVARAVRICFNCPAQPACARNALDRGETDGVWAGVRLPGRQEWEGLDDARDRLEMIADWQLNSREHQRRMVFADSMNAIAANRAAQHRLATANAPKAVKYSA</sequence>
<keyword evidence="7" id="KW-0411">Iron-sulfur</keyword>
<dbReference type="GO" id="GO:0051539">
    <property type="term" value="F:4 iron, 4 sulfur cluster binding"/>
    <property type="evidence" value="ECO:0007669"/>
    <property type="project" value="UniProtKB-KW"/>
</dbReference>
<dbReference type="EMBL" id="CP004375">
    <property type="protein sequence ID" value="AGM31620.1"/>
    <property type="molecule type" value="Genomic_DNA"/>
</dbReference>
<reference evidence="14 15" key="1">
    <citation type="journal article" date="2013" name="Genome Announc.">
        <title>Complete Genome Sequence of Mycobacterium massiliense Clinical Strain Asan 50594, Belonging to the Type II Genotype.</title>
        <authorList>
            <person name="Kim B.J."/>
            <person name="Kim B.R."/>
            <person name="Hong S.H."/>
            <person name="Seok S.H."/>
            <person name="Kook Y.H."/>
            <person name="Kim B.J."/>
        </authorList>
    </citation>
    <scope>NUCLEOTIDE SEQUENCE [LARGE SCALE GENOMIC DNA]</scope>
    <source>
        <strain evidence="14 15">50594</strain>
    </source>
</reference>
<organism evidence="14 15">
    <name type="scientific">Mycobacteroides abscessus subsp. bolletii 50594</name>
    <dbReference type="NCBI Taxonomy" id="1303024"/>
    <lineage>
        <taxon>Bacteria</taxon>
        <taxon>Bacillati</taxon>
        <taxon>Actinomycetota</taxon>
        <taxon>Actinomycetes</taxon>
        <taxon>Mycobacteriales</taxon>
        <taxon>Mycobacteriaceae</taxon>
        <taxon>Mycobacteroides</taxon>
        <taxon>Mycobacteroides abscessus</taxon>
    </lineage>
</organism>
<gene>
    <name evidence="14" type="ORF">MASS_1p0060</name>
</gene>
<dbReference type="Proteomes" id="UP000013961">
    <property type="component" value="Plasmid 1"/>
</dbReference>
<dbReference type="AlphaFoldDB" id="A0AB33AIE2"/>
<evidence type="ECO:0000313" key="14">
    <source>
        <dbReference type="EMBL" id="AGM31620.1"/>
    </source>
</evidence>
<dbReference type="RefSeq" id="WP_016343837.1">
    <property type="nucleotide sequence ID" value="NC_021278.1"/>
</dbReference>
<dbReference type="PANTHER" id="PTHR38839">
    <property type="entry name" value="TRANSCRIPTIONAL REGULATOR WHID-RELATED"/>
    <property type="match status" value="1"/>
</dbReference>
<keyword evidence="8" id="KW-0805">Transcription regulation</keyword>
<comment type="cofactor">
    <cofactor evidence="1">
        <name>[4Fe-4S] cluster</name>
        <dbReference type="ChEBI" id="CHEBI:49883"/>
    </cofactor>
</comment>
<evidence type="ECO:0000256" key="12">
    <source>
        <dbReference type="SAM" id="MobiDB-lite"/>
    </source>
</evidence>
<keyword evidence="11" id="KW-0804">Transcription</keyword>
<keyword evidence="6" id="KW-0408">Iron</keyword>
<protein>
    <submittedName>
        <fullName evidence="14">Transcriptional regulatory protein</fullName>
    </submittedName>
</protein>
<evidence type="ECO:0000259" key="13">
    <source>
        <dbReference type="PROSITE" id="PS51674"/>
    </source>
</evidence>
<dbReference type="GO" id="GO:0003677">
    <property type="term" value="F:DNA binding"/>
    <property type="evidence" value="ECO:0007669"/>
    <property type="project" value="UniProtKB-KW"/>
</dbReference>
<keyword evidence="14" id="KW-0614">Plasmid</keyword>
<feature type="region of interest" description="Disordered" evidence="12">
    <location>
        <begin position="1"/>
        <end position="33"/>
    </location>
</feature>
<name>A0AB33AIE2_9MYCO</name>
<dbReference type="GO" id="GO:0045454">
    <property type="term" value="P:cell redox homeostasis"/>
    <property type="evidence" value="ECO:0007669"/>
    <property type="project" value="TreeGrafter"/>
</dbReference>
<accession>A0AB33AIE2</accession>
<keyword evidence="4" id="KW-0004">4Fe-4S</keyword>
<evidence type="ECO:0000256" key="8">
    <source>
        <dbReference type="ARBA" id="ARBA00023015"/>
    </source>
</evidence>
<evidence type="ECO:0000256" key="5">
    <source>
        <dbReference type="ARBA" id="ARBA00022723"/>
    </source>
</evidence>
<feature type="domain" description="4Fe-4S Wbl-type" evidence="13">
    <location>
        <begin position="32"/>
        <end position="89"/>
    </location>
</feature>